<protein>
    <recommendedName>
        <fullName evidence="4">Small auxin up regulated protein</fullName>
    </recommendedName>
</protein>
<organism evidence="2 3">
    <name type="scientific">Kingdonia uniflora</name>
    <dbReference type="NCBI Taxonomy" id="39325"/>
    <lineage>
        <taxon>Eukaryota</taxon>
        <taxon>Viridiplantae</taxon>
        <taxon>Streptophyta</taxon>
        <taxon>Embryophyta</taxon>
        <taxon>Tracheophyta</taxon>
        <taxon>Spermatophyta</taxon>
        <taxon>Magnoliopsida</taxon>
        <taxon>Ranunculales</taxon>
        <taxon>Circaeasteraceae</taxon>
        <taxon>Kingdonia</taxon>
    </lineage>
</organism>
<dbReference type="PANTHER" id="PTHR31374">
    <property type="entry name" value="AUXIN-INDUCED PROTEIN-LIKE-RELATED"/>
    <property type="match status" value="1"/>
</dbReference>
<dbReference type="InterPro" id="IPR003676">
    <property type="entry name" value="SAUR_fam"/>
</dbReference>
<dbReference type="PANTHER" id="PTHR31374:SF139">
    <property type="entry name" value="OS02G0143300 PROTEIN"/>
    <property type="match status" value="1"/>
</dbReference>
<evidence type="ECO:0008006" key="4">
    <source>
        <dbReference type="Google" id="ProtNLM"/>
    </source>
</evidence>
<comment type="similarity">
    <text evidence="1">Belongs to the ARG7 family.</text>
</comment>
<evidence type="ECO:0000313" key="2">
    <source>
        <dbReference type="EMBL" id="KAF6158774.1"/>
    </source>
</evidence>
<dbReference type="AlphaFoldDB" id="A0A7J7MVA9"/>
<dbReference type="Pfam" id="PF02519">
    <property type="entry name" value="Auxin_inducible"/>
    <property type="match status" value="2"/>
</dbReference>
<gene>
    <name evidence="2" type="ORF">GIB67_040288</name>
</gene>
<evidence type="ECO:0000256" key="1">
    <source>
        <dbReference type="ARBA" id="ARBA00006974"/>
    </source>
</evidence>
<dbReference type="OrthoDB" id="625231at2759"/>
<accession>A0A7J7MVA9</accession>
<sequence>MTTSIFLRLLRVLPTKSMKDVPKGFVAVYVGESRRRFVIPVSFFSLPYSRVLMERATEEYGFKQEGGLRLPCDEEYFQDIMVRCYGMQFKKKDVSKGSVAVYVGQNMRRFVIPVSFLALPDFRVLMERAAEEYGFEQEGGLRLPCQEDDFQIILVRCFRKLRMS</sequence>
<dbReference type="EMBL" id="JACGCM010001219">
    <property type="protein sequence ID" value="KAF6158774.1"/>
    <property type="molecule type" value="Genomic_DNA"/>
</dbReference>
<evidence type="ECO:0000313" key="3">
    <source>
        <dbReference type="Proteomes" id="UP000541444"/>
    </source>
</evidence>
<keyword evidence="3" id="KW-1185">Reference proteome</keyword>
<reference evidence="2 3" key="1">
    <citation type="journal article" date="2020" name="IScience">
        <title>Genome Sequencing of the Endangered Kingdonia uniflora (Circaeasteraceae, Ranunculales) Reveals Potential Mechanisms of Evolutionary Specialization.</title>
        <authorList>
            <person name="Sun Y."/>
            <person name="Deng T."/>
            <person name="Zhang A."/>
            <person name="Moore M.J."/>
            <person name="Landis J.B."/>
            <person name="Lin N."/>
            <person name="Zhang H."/>
            <person name="Zhang X."/>
            <person name="Huang J."/>
            <person name="Zhang X."/>
            <person name="Sun H."/>
            <person name="Wang H."/>
        </authorList>
    </citation>
    <scope>NUCLEOTIDE SEQUENCE [LARGE SCALE GENOMIC DNA]</scope>
    <source>
        <strain evidence="2">TB1705</strain>
        <tissue evidence="2">Leaf</tissue>
    </source>
</reference>
<proteinExistence type="inferred from homology"/>
<name>A0A7J7MVA9_9MAGN</name>
<dbReference type="GO" id="GO:0009733">
    <property type="term" value="P:response to auxin"/>
    <property type="evidence" value="ECO:0007669"/>
    <property type="project" value="InterPro"/>
</dbReference>
<comment type="caution">
    <text evidence="2">The sequence shown here is derived from an EMBL/GenBank/DDBJ whole genome shotgun (WGS) entry which is preliminary data.</text>
</comment>
<dbReference type="Proteomes" id="UP000541444">
    <property type="component" value="Unassembled WGS sequence"/>
</dbReference>